<dbReference type="SUPFAM" id="SSF111126">
    <property type="entry name" value="Ligand-binding domain in the NO signalling and Golgi transport"/>
    <property type="match status" value="1"/>
</dbReference>
<dbReference type="PANTHER" id="PTHR13048">
    <property type="entry name" value="TRAFFICKING PROTEIN PARTICLE COMPLEX SUBUNIT 3"/>
    <property type="match status" value="1"/>
</dbReference>
<accession>A0A1I8AJA5</accession>
<evidence type="ECO:0000256" key="5">
    <source>
        <dbReference type="ARBA" id="ARBA00022824"/>
    </source>
</evidence>
<organism evidence="9 10">
    <name type="scientific">Steinernema glaseri</name>
    <dbReference type="NCBI Taxonomy" id="37863"/>
    <lineage>
        <taxon>Eukaryota</taxon>
        <taxon>Metazoa</taxon>
        <taxon>Ecdysozoa</taxon>
        <taxon>Nematoda</taxon>
        <taxon>Chromadorea</taxon>
        <taxon>Rhabditida</taxon>
        <taxon>Tylenchina</taxon>
        <taxon>Panagrolaimomorpha</taxon>
        <taxon>Strongyloidoidea</taxon>
        <taxon>Steinernematidae</taxon>
        <taxon>Steinernema</taxon>
    </lineage>
</organism>
<dbReference type="GO" id="GO:0005783">
    <property type="term" value="C:endoplasmic reticulum"/>
    <property type="evidence" value="ECO:0007669"/>
    <property type="project" value="UniProtKB-SubCell"/>
</dbReference>
<evidence type="ECO:0000256" key="2">
    <source>
        <dbReference type="ARBA" id="ARBA00004240"/>
    </source>
</evidence>
<keyword evidence="6 8" id="KW-0931">ER-Golgi transport</keyword>
<comment type="similarity">
    <text evidence="3 8">Belongs to the TRAPP small subunits family. BET3 subfamily.</text>
</comment>
<evidence type="ECO:0000256" key="3">
    <source>
        <dbReference type="ARBA" id="ARBA00006218"/>
    </source>
</evidence>
<comment type="function">
    <text evidence="8">May play a role in vesicular transport from endoplasmic reticulum to Golgi.</text>
</comment>
<dbReference type="Gene3D" id="3.30.1380.20">
    <property type="entry name" value="Trafficking protein particle complex subunit 3"/>
    <property type="match status" value="1"/>
</dbReference>
<evidence type="ECO:0000313" key="9">
    <source>
        <dbReference type="Proteomes" id="UP000095287"/>
    </source>
</evidence>
<reference evidence="10" key="1">
    <citation type="submission" date="2016-11" db="UniProtKB">
        <authorList>
            <consortium name="WormBaseParasite"/>
        </authorList>
    </citation>
    <scope>IDENTIFICATION</scope>
</reference>
<dbReference type="Pfam" id="PF04051">
    <property type="entry name" value="TRAPP"/>
    <property type="match status" value="1"/>
</dbReference>
<keyword evidence="7 8" id="KW-0333">Golgi apparatus</keyword>
<evidence type="ECO:0000256" key="4">
    <source>
        <dbReference type="ARBA" id="ARBA00022448"/>
    </source>
</evidence>
<dbReference type="PIRSF" id="PIRSF018293">
    <property type="entry name" value="TRAPP_I_complex_Bet3"/>
    <property type="match status" value="1"/>
</dbReference>
<keyword evidence="9" id="KW-1185">Reference proteome</keyword>
<name>A0A1I8AJA5_9BILA</name>
<dbReference type="Proteomes" id="UP000095287">
    <property type="component" value="Unplaced"/>
</dbReference>
<evidence type="ECO:0000256" key="6">
    <source>
        <dbReference type="ARBA" id="ARBA00022892"/>
    </source>
</evidence>
<dbReference type="CDD" id="cd14942">
    <property type="entry name" value="TRAPPC3_bet3"/>
    <property type="match status" value="1"/>
</dbReference>
<dbReference type="InterPro" id="IPR007194">
    <property type="entry name" value="TRAPP_component"/>
</dbReference>
<comment type="subcellular location">
    <subcellularLocation>
        <location evidence="2">Endoplasmic reticulum</location>
    </subcellularLocation>
    <subcellularLocation>
        <location evidence="1 8">Golgi apparatus</location>
        <location evidence="1 8">cis-Golgi network</location>
    </subcellularLocation>
</comment>
<dbReference type="InterPro" id="IPR016721">
    <property type="entry name" value="Bet3"/>
</dbReference>
<comment type="subunit">
    <text evidence="8">Homodimer.</text>
</comment>
<protein>
    <recommendedName>
        <fullName evidence="8">Trafficking protein particle complex subunit</fullName>
    </recommendedName>
</protein>
<dbReference type="GO" id="GO:0048193">
    <property type="term" value="P:Golgi vesicle transport"/>
    <property type="evidence" value="ECO:0007669"/>
    <property type="project" value="InterPro"/>
</dbReference>
<proteinExistence type="inferred from homology"/>
<keyword evidence="4 8" id="KW-0813">Transport</keyword>
<sequence length="181" mass="20175">MSKQSKTAGVVDSRKMSGELFTLTYGALVADLVRDFERPAEVNRQLDKMGYNIGLRLADDLLAKNSQIGRCTDLHQVADVIAKTALKNYLGVTAQITNWSSNNDEFSLVFESNPLTEFVEIPPEFSELRYSQIICGTIRGAMESLHMEVTASVVTDVPNPTEIRVKFIRILQEYLPAGEDD</sequence>
<keyword evidence="5" id="KW-0256">Endoplasmic reticulum</keyword>
<evidence type="ECO:0000256" key="1">
    <source>
        <dbReference type="ARBA" id="ARBA00004222"/>
    </source>
</evidence>
<dbReference type="InterPro" id="IPR024096">
    <property type="entry name" value="NO_sig/Golgi_transp_ligand-bd"/>
</dbReference>
<evidence type="ECO:0000256" key="8">
    <source>
        <dbReference type="PIRNR" id="PIRNR018293"/>
    </source>
</evidence>
<evidence type="ECO:0000313" key="10">
    <source>
        <dbReference type="WBParaSite" id="L893_g638.t1"/>
    </source>
</evidence>
<dbReference type="AlphaFoldDB" id="A0A1I8AJA5"/>
<dbReference type="GO" id="GO:0005794">
    <property type="term" value="C:Golgi apparatus"/>
    <property type="evidence" value="ECO:0007669"/>
    <property type="project" value="UniProtKB-SubCell"/>
</dbReference>
<dbReference type="GO" id="GO:0030008">
    <property type="term" value="C:TRAPP complex"/>
    <property type="evidence" value="ECO:0007669"/>
    <property type="project" value="InterPro"/>
</dbReference>
<dbReference type="GO" id="GO:0016236">
    <property type="term" value="P:macroautophagy"/>
    <property type="evidence" value="ECO:0007669"/>
    <property type="project" value="UniProtKB-ARBA"/>
</dbReference>
<evidence type="ECO:0000256" key="7">
    <source>
        <dbReference type="ARBA" id="ARBA00023034"/>
    </source>
</evidence>
<dbReference type="WBParaSite" id="L893_g638.t1">
    <property type="protein sequence ID" value="L893_g638.t1"/>
    <property type="gene ID" value="L893_g638"/>
</dbReference>
<dbReference type="FunFam" id="3.30.1380.20:FF:000001">
    <property type="entry name" value="Trafficking protein particle complex subunit BET3"/>
    <property type="match status" value="1"/>
</dbReference>